<evidence type="ECO:0000313" key="4">
    <source>
        <dbReference type="Proteomes" id="UP000620124"/>
    </source>
</evidence>
<evidence type="ECO:0000256" key="2">
    <source>
        <dbReference type="ARBA" id="ARBA00022448"/>
    </source>
</evidence>
<comment type="caution">
    <text evidence="3">The sequence shown here is derived from an EMBL/GenBank/DDBJ whole genome shotgun (WGS) entry which is preliminary data.</text>
</comment>
<evidence type="ECO:0000313" key="3">
    <source>
        <dbReference type="EMBL" id="KAF7340107.1"/>
    </source>
</evidence>
<dbReference type="AlphaFoldDB" id="A0A8H7CL94"/>
<evidence type="ECO:0000256" key="1">
    <source>
        <dbReference type="ARBA" id="ARBA00005814"/>
    </source>
</evidence>
<comment type="similarity">
    <text evidence="1">Belongs to the ABC transporter superfamily. ABCG family. Eye pigment precursor importer (TC 3.A.1.204) subfamily.</text>
</comment>
<keyword evidence="4" id="KW-1185">Reference proteome</keyword>
<keyword evidence="2" id="KW-0813">Transport</keyword>
<dbReference type="PANTHER" id="PTHR48042:SF11">
    <property type="entry name" value="ABC TRANSPORTER G FAMILY MEMBER 11"/>
    <property type="match status" value="1"/>
</dbReference>
<dbReference type="Proteomes" id="UP000620124">
    <property type="component" value="Unassembled WGS sequence"/>
</dbReference>
<dbReference type="OrthoDB" id="3054775at2759"/>
<protein>
    <submittedName>
        <fullName evidence="3">ABC transporter domain-containing protein</fullName>
    </submittedName>
</protein>
<dbReference type="EMBL" id="JACAZI010000019">
    <property type="protein sequence ID" value="KAF7340107.1"/>
    <property type="molecule type" value="Genomic_DNA"/>
</dbReference>
<dbReference type="InterPro" id="IPR052215">
    <property type="entry name" value="Plant_ABCG"/>
</dbReference>
<accession>A0A8H7CL94</accession>
<gene>
    <name evidence="3" type="ORF">MVEN_01929100</name>
</gene>
<organism evidence="3 4">
    <name type="scientific">Mycena venus</name>
    <dbReference type="NCBI Taxonomy" id="2733690"/>
    <lineage>
        <taxon>Eukaryota</taxon>
        <taxon>Fungi</taxon>
        <taxon>Dikarya</taxon>
        <taxon>Basidiomycota</taxon>
        <taxon>Agaricomycotina</taxon>
        <taxon>Agaricomycetes</taxon>
        <taxon>Agaricomycetidae</taxon>
        <taxon>Agaricales</taxon>
        <taxon>Marasmiineae</taxon>
        <taxon>Mycenaceae</taxon>
        <taxon>Mycena</taxon>
    </lineage>
</organism>
<name>A0A8H7CL94_9AGAR</name>
<dbReference type="PANTHER" id="PTHR48042">
    <property type="entry name" value="ABC TRANSPORTER G FAMILY MEMBER 11"/>
    <property type="match status" value="1"/>
</dbReference>
<reference evidence="3" key="1">
    <citation type="submission" date="2020-05" db="EMBL/GenBank/DDBJ databases">
        <title>Mycena genomes resolve the evolution of fungal bioluminescence.</title>
        <authorList>
            <person name="Tsai I.J."/>
        </authorList>
    </citation>
    <scope>NUCLEOTIDE SEQUENCE</scope>
    <source>
        <strain evidence="3">CCC161011</strain>
    </source>
</reference>
<proteinExistence type="inferred from homology"/>
<sequence>MPTPSDGEPGLILSLPPPKPYSLSINNLTIGAPPPPEGRIPLIIGSAPIPSFLRSKKQEDGSATICAKPSIFSAALRLPKTVDNKTVRQIVDQTIDELGLKECADTVVGGIFRKGISGGERRYVASSKDCERFPYLIAR</sequence>